<feature type="transmembrane region" description="Helical" evidence="5">
    <location>
        <begin position="40"/>
        <end position="59"/>
    </location>
</feature>
<feature type="transmembrane region" description="Helical" evidence="5">
    <location>
        <begin position="120"/>
        <end position="147"/>
    </location>
</feature>
<feature type="transmembrane region" description="Helical" evidence="5">
    <location>
        <begin position="173"/>
        <end position="194"/>
    </location>
</feature>
<dbReference type="AlphaFoldDB" id="A0A7G9Z0T4"/>
<feature type="transmembrane region" description="Helical" evidence="5">
    <location>
        <begin position="6"/>
        <end position="28"/>
    </location>
</feature>
<dbReference type="EMBL" id="MT631553">
    <property type="protein sequence ID" value="QNO53868.1"/>
    <property type="molecule type" value="Genomic_DNA"/>
</dbReference>
<reference evidence="8" key="1">
    <citation type="submission" date="2020-06" db="EMBL/GenBank/DDBJ databases">
        <title>Unique genomic features of the anaerobic methanotrophic archaea.</title>
        <authorList>
            <person name="Chadwick G.L."/>
            <person name="Skennerton C.T."/>
            <person name="Laso-Perez R."/>
            <person name="Leu A.O."/>
            <person name="Speth D.R."/>
            <person name="Yu H."/>
            <person name="Morgan-Lang C."/>
            <person name="Hatzenpichler R."/>
            <person name="Goudeau D."/>
            <person name="Malmstrom R."/>
            <person name="Brazelton W.J."/>
            <person name="Woyke T."/>
            <person name="Hallam S.J."/>
            <person name="Tyson G.W."/>
            <person name="Wegener G."/>
            <person name="Boetius A."/>
            <person name="Orphan V."/>
        </authorList>
    </citation>
    <scope>NUCLEOTIDE SEQUENCE</scope>
</reference>
<feature type="transmembrane region" description="Helical" evidence="5">
    <location>
        <begin position="285"/>
        <end position="309"/>
    </location>
</feature>
<keyword evidence="3 5" id="KW-1133">Transmembrane helix</keyword>
<accession>A0A7G9Z0T4</accession>
<evidence type="ECO:0000259" key="6">
    <source>
        <dbReference type="Pfam" id="PF00361"/>
    </source>
</evidence>
<feature type="transmembrane region" description="Helical" evidence="5">
    <location>
        <begin position="468"/>
        <end position="492"/>
    </location>
</feature>
<feature type="transmembrane region" description="Helical" evidence="5">
    <location>
        <begin position="346"/>
        <end position="366"/>
    </location>
</feature>
<dbReference type="PANTHER" id="PTHR43373:SF1">
    <property type="entry name" value="NA(+)_H(+) ANTIPORTER SUBUNIT A"/>
    <property type="match status" value="1"/>
</dbReference>
<feature type="transmembrane region" description="Helical" evidence="5">
    <location>
        <begin position="386"/>
        <end position="406"/>
    </location>
</feature>
<gene>
    <name evidence="8" type="primary">ndhB_3</name>
    <name evidence="8" type="ORF">ALDDBJOO_00044</name>
</gene>
<comment type="subcellular location">
    <subcellularLocation>
        <location evidence="1">Membrane</location>
        <topology evidence="1">Multi-pass membrane protein</topology>
    </subcellularLocation>
</comment>
<evidence type="ECO:0000256" key="4">
    <source>
        <dbReference type="ARBA" id="ARBA00023136"/>
    </source>
</evidence>
<feature type="transmembrane region" description="Helical" evidence="5">
    <location>
        <begin position="214"/>
        <end position="235"/>
    </location>
</feature>
<feature type="transmembrane region" description="Helical" evidence="5">
    <location>
        <begin position="315"/>
        <end position="334"/>
    </location>
</feature>
<proteinExistence type="predicted"/>
<dbReference type="InterPro" id="IPR001516">
    <property type="entry name" value="Proton_antipo_N"/>
</dbReference>
<protein>
    <submittedName>
        <fullName evidence="8">NAD(P)H-quinone oxidoreductase subunit 2, chloroplastic</fullName>
    </submittedName>
</protein>
<keyword evidence="4 5" id="KW-0472">Membrane</keyword>
<dbReference type="Pfam" id="PF00662">
    <property type="entry name" value="Proton_antipo_N"/>
    <property type="match status" value="1"/>
</dbReference>
<feature type="transmembrane region" description="Helical" evidence="5">
    <location>
        <begin position="427"/>
        <end position="448"/>
    </location>
</feature>
<evidence type="ECO:0000256" key="2">
    <source>
        <dbReference type="ARBA" id="ARBA00022692"/>
    </source>
</evidence>
<dbReference type="GO" id="GO:0016020">
    <property type="term" value="C:membrane"/>
    <property type="evidence" value="ECO:0007669"/>
    <property type="project" value="UniProtKB-SubCell"/>
</dbReference>
<sequence>MTEGLIVSSYIPLLAILCPATAAILILLSSKRPNVRESWTIIAGILQFSLIASMIPTVLDKKVVECLLFPQTMFEGIAFGFKVDAFGLIFALTASFLWILVSFYSIGYMRSLKEHAQTRYYFCFAIAIFGAIGVALSANLLSMFVFFEILTVSTYPLVIHEQSEEAIRAGHKYFAYLLTAGVFLLFAIMMTYYLTGTTDFTNGGIKALAELGSAYKLTLIILFFCFLLGFMKAAWMPFHSWLPTAMIAPTPVSALLHAVAVVKAGVFGIVRIVCYIYGVELMTSLYLGIALACIAGFTMIVANLFAIAQDNLKRRLAYSTINQLSYIILGAALLTQDGIRGAMMHIPFHGFMKITLFLCAGAIMVVTGKKNISEMAGIGKTMPVTMLAFTITAFGMCGIPPAVGFISKWYLCMGSYEAFQEISSVMITFLFVLLIASLLDVVYFFPIIHTAFFKKPEGEAEEVEVKEAPLFMLIPLSITAIFSVVFLLDYILGLNIISMHIYELVRVAIGNVNPEWAMP</sequence>
<evidence type="ECO:0000256" key="3">
    <source>
        <dbReference type="ARBA" id="ARBA00022989"/>
    </source>
</evidence>
<name>A0A7G9Z0T4_9EURY</name>
<dbReference type="Pfam" id="PF00361">
    <property type="entry name" value="Proton_antipo_M"/>
    <property type="match status" value="1"/>
</dbReference>
<evidence type="ECO:0000256" key="1">
    <source>
        <dbReference type="ARBA" id="ARBA00004141"/>
    </source>
</evidence>
<evidence type="ECO:0000259" key="7">
    <source>
        <dbReference type="Pfam" id="PF00662"/>
    </source>
</evidence>
<feature type="transmembrane region" description="Helical" evidence="5">
    <location>
        <begin position="255"/>
        <end position="278"/>
    </location>
</feature>
<feature type="domain" description="NADH-Ubiquinone oxidoreductase (complex I) chain 5 N-terminal" evidence="7">
    <location>
        <begin position="77"/>
        <end position="121"/>
    </location>
</feature>
<dbReference type="PRINTS" id="PR01434">
    <property type="entry name" value="NADHDHGNASE5"/>
</dbReference>
<evidence type="ECO:0000313" key="8">
    <source>
        <dbReference type="EMBL" id="QNO53868.1"/>
    </source>
</evidence>
<feature type="domain" description="NADH:quinone oxidoreductase/Mrp antiporter transmembrane" evidence="6">
    <location>
        <begin position="137"/>
        <end position="428"/>
    </location>
</feature>
<evidence type="ECO:0000256" key="5">
    <source>
        <dbReference type="SAM" id="Phobius"/>
    </source>
</evidence>
<dbReference type="PANTHER" id="PTHR43373">
    <property type="entry name" value="NA(+)/H(+) ANTIPORTER SUBUNIT"/>
    <property type="match status" value="1"/>
</dbReference>
<organism evidence="8">
    <name type="scientific">Candidatus Methanophagaceae archaeon ANME-1 ERB6</name>
    <dbReference type="NCBI Taxonomy" id="2759912"/>
    <lineage>
        <taxon>Archaea</taxon>
        <taxon>Methanobacteriati</taxon>
        <taxon>Methanobacteriota</taxon>
        <taxon>Stenosarchaea group</taxon>
        <taxon>Methanomicrobia</taxon>
        <taxon>Candidatus Methanophagales</taxon>
        <taxon>Candidatus Methanophagaceae</taxon>
    </lineage>
</organism>
<dbReference type="InterPro" id="IPR050616">
    <property type="entry name" value="CPA3_Na-H_Antiporter_A"/>
</dbReference>
<feature type="transmembrane region" description="Helical" evidence="5">
    <location>
        <begin position="85"/>
        <end position="108"/>
    </location>
</feature>
<dbReference type="InterPro" id="IPR001750">
    <property type="entry name" value="ND/Mrp_TM"/>
</dbReference>
<keyword evidence="2 5" id="KW-0812">Transmembrane</keyword>